<dbReference type="Proteomes" id="UP000186817">
    <property type="component" value="Unassembled WGS sequence"/>
</dbReference>
<name>A0A1Q9E6F6_SYMMI</name>
<evidence type="ECO:0000313" key="3">
    <source>
        <dbReference type="Proteomes" id="UP000186817"/>
    </source>
</evidence>
<dbReference type="AlphaFoldDB" id="A0A1Q9E6F6"/>
<organism evidence="2 3">
    <name type="scientific">Symbiodinium microadriaticum</name>
    <name type="common">Dinoflagellate</name>
    <name type="synonym">Zooxanthella microadriatica</name>
    <dbReference type="NCBI Taxonomy" id="2951"/>
    <lineage>
        <taxon>Eukaryota</taxon>
        <taxon>Sar</taxon>
        <taxon>Alveolata</taxon>
        <taxon>Dinophyceae</taxon>
        <taxon>Suessiales</taxon>
        <taxon>Symbiodiniaceae</taxon>
        <taxon>Symbiodinium</taxon>
    </lineage>
</organism>
<reference evidence="2 3" key="1">
    <citation type="submission" date="2016-02" db="EMBL/GenBank/DDBJ databases">
        <title>Genome analysis of coral dinoflagellate symbionts highlights evolutionary adaptations to a symbiotic lifestyle.</title>
        <authorList>
            <person name="Aranda M."/>
            <person name="Li Y."/>
            <person name="Liew Y.J."/>
            <person name="Baumgarten S."/>
            <person name="Simakov O."/>
            <person name="Wilson M."/>
            <person name="Piel J."/>
            <person name="Ashoor H."/>
            <person name="Bougouffa S."/>
            <person name="Bajic V.B."/>
            <person name="Ryu T."/>
            <person name="Ravasi T."/>
            <person name="Bayer T."/>
            <person name="Micklem G."/>
            <person name="Kim H."/>
            <person name="Bhak J."/>
            <person name="Lajeunesse T.C."/>
            <person name="Voolstra C.R."/>
        </authorList>
    </citation>
    <scope>NUCLEOTIDE SEQUENCE [LARGE SCALE GENOMIC DNA]</scope>
    <source>
        <strain evidence="2 3">CCMP2467</strain>
    </source>
</reference>
<dbReference type="OrthoDB" id="420619at2759"/>
<feature type="compositionally biased region" description="Basic and acidic residues" evidence="1">
    <location>
        <begin position="1"/>
        <end position="21"/>
    </location>
</feature>
<feature type="region of interest" description="Disordered" evidence="1">
    <location>
        <begin position="237"/>
        <end position="256"/>
    </location>
</feature>
<dbReference type="EMBL" id="LSRX01000248">
    <property type="protein sequence ID" value="OLQ03007.1"/>
    <property type="molecule type" value="Genomic_DNA"/>
</dbReference>
<evidence type="ECO:0000313" key="2">
    <source>
        <dbReference type="EMBL" id="OLQ03007.1"/>
    </source>
</evidence>
<evidence type="ECO:0000256" key="1">
    <source>
        <dbReference type="SAM" id="MobiDB-lite"/>
    </source>
</evidence>
<keyword evidence="3" id="KW-1185">Reference proteome</keyword>
<feature type="region of interest" description="Disordered" evidence="1">
    <location>
        <begin position="1"/>
        <end position="37"/>
    </location>
</feature>
<accession>A0A1Q9E6F6</accession>
<protein>
    <submittedName>
        <fullName evidence="2">Uncharacterized protein</fullName>
    </submittedName>
</protein>
<comment type="caution">
    <text evidence="2">The sequence shown here is derived from an EMBL/GenBank/DDBJ whole genome shotgun (WGS) entry which is preliminary data.</text>
</comment>
<sequence>MAREPREPSTPRILIESDRPARALTPPATAPASSDVGLSLSLSLGESRRDFRPATSERASLRLVEQTKIDDPDKFKIWDEGGRANTPISFWKEERQYEAAAEQAFGTSSTPWSNLSHRKVRAMQEKGHMRALLLGPSQGSTSGLETPRDLNGLWISTDGELRGEIEGDVLRWDCDGSRSRLQLAGERQEIVSLAVDGCRHFGALSEDGRRLLWADGDVWVRHDQEAQALAKVVRDQCGGGWQPQPQPPNDCEPSAAGPPVGWSKWKLRWRPNSDGPAWPRCPEWLVQWAESLCACSRADSHFVQSAGGCCIISLDAEAGALHVLAHFCEKAKAFARLCSRLQPLGGNVFGCLLLGSLPEANASRAVSSGPVVPCVPLQVSSHLWQHQVFQRDVSL</sequence>
<feature type="compositionally biased region" description="Low complexity" evidence="1">
    <location>
        <begin position="22"/>
        <end position="37"/>
    </location>
</feature>
<proteinExistence type="predicted"/>
<gene>
    <name evidence="2" type="ORF">AK812_SmicGene14087</name>
</gene>